<dbReference type="Proteomes" id="UP000664578">
    <property type="component" value="Unassembled WGS sequence"/>
</dbReference>
<reference evidence="1" key="1">
    <citation type="submission" date="2020-12" db="EMBL/GenBank/DDBJ databases">
        <title>PHA producing bacteria isolated from mangrove.</title>
        <authorList>
            <person name="Zheng W."/>
            <person name="Yu S."/>
            <person name="Huang Y."/>
        </authorList>
    </citation>
    <scope>NUCLEOTIDE SEQUENCE</scope>
    <source>
        <strain evidence="1">GN22-4</strain>
    </source>
</reference>
<sequence length="65" mass="7924">MEYQNPNNSERKFIHTENEVLNNSLIEAKKYSKEVKKLAMDKKLSMFLLKSFYAQLNRTYRYEKE</sequence>
<proteinExistence type="predicted"/>
<organism evidence="1 2">
    <name type="scientific">Priestia flexa</name>
    <dbReference type="NCBI Taxonomy" id="86664"/>
    <lineage>
        <taxon>Bacteria</taxon>
        <taxon>Bacillati</taxon>
        <taxon>Bacillota</taxon>
        <taxon>Bacilli</taxon>
        <taxon>Bacillales</taxon>
        <taxon>Bacillaceae</taxon>
        <taxon>Priestia</taxon>
    </lineage>
</organism>
<comment type="caution">
    <text evidence="1">The sequence shown here is derived from an EMBL/GenBank/DDBJ whole genome shotgun (WGS) entry which is preliminary data.</text>
</comment>
<evidence type="ECO:0000313" key="1">
    <source>
        <dbReference type="EMBL" id="MBN8251097.1"/>
    </source>
</evidence>
<accession>A0A8I1MDR3</accession>
<name>A0A8I1MDR3_9BACI</name>
<dbReference type="EMBL" id="JAEMWV010000002">
    <property type="protein sequence ID" value="MBN8251097.1"/>
    <property type="molecule type" value="Genomic_DNA"/>
</dbReference>
<dbReference type="RefSeq" id="WP_144594140.1">
    <property type="nucleotide sequence ID" value="NZ_JAEMWV010000002.1"/>
</dbReference>
<protein>
    <submittedName>
        <fullName evidence="1">Uncharacterized protein</fullName>
    </submittedName>
</protein>
<gene>
    <name evidence="1" type="ORF">JF537_05805</name>
</gene>
<dbReference type="AlphaFoldDB" id="A0A8I1MDR3"/>
<evidence type="ECO:0000313" key="2">
    <source>
        <dbReference type="Proteomes" id="UP000664578"/>
    </source>
</evidence>